<evidence type="ECO:0000313" key="1">
    <source>
        <dbReference type="EMBL" id="KFU82499.1"/>
    </source>
</evidence>
<comment type="caution">
    <text evidence="1">The sequence shown here is derived from an EMBL/GenBank/DDBJ whole genome shotgun (WGS) entry which is preliminary data.</text>
</comment>
<dbReference type="Proteomes" id="UP000256220">
    <property type="component" value="Unassembled WGS sequence"/>
</dbReference>
<dbReference type="AlphaFoldDB" id="A0A2P2G0K1"/>
<gene>
    <name evidence="1" type="ORF">BB31_05905</name>
</gene>
<evidence type="ECO:0000313" key="2">
    <source>
        <dbReference type="Proteomes" id="UP000256220"/>
    </source>
</evidence>
<sequence length="131" mass="14646">MKVAEFRWQLDGSIWQAVVDVEPRRWLGLAFEAVDPVTGKRATYDIDTDLYDLSQEKQREFAEEIESDIIEFLDTLRKGAVLRGNDGAKFVLVFPLDGSYVRVVRGRFICGASTCPDLAAAKAGGDYVPLE</sequence>
<name>A0A2P2G0K1_AMYLU</name>
<proteinExistence type="predicted"/>
<keyword evidence="2" id="KW-1185">Reference proteome</keyword>
<accession>A0A2P2G0K1</accession>
<protein>
    <submittedName>
        <fullName evidence="1">Uncharacterized protein</fullName>
    </submittedName>
</protein>
<dbReference type="EMBL" id="JFBM01000003">
    <property type="protein sequence ID" value="KFU82499.1"/>
    <property type="molecule type" value="Genomic_DNA"/>
</dbReference>
<organism evidence="1 2">
    <name type="scientific">Amycolatopsis lurida NRRL 2430</name>
    <dbReference type="NCBI Taxonomy" id="1460371"/>
    <lineage>
        <taxon>Bacteria</taxon>
        <taxon>Bacillati</taxon>
        <taxon>Actinomycetota</taxon>
        <taxon>Actinomycetes</taxon>
        <taxon>Pseudonocardiales</taxon>
        <taxon>Pseudonocardiaceae</taxon>
        <taxon>Amycolatopsis</taxon>
    </lineage>
</organism>
<reference evidence="1 2" key="1">
    <citation type="journal article" date="2014" name="Genome Announc.">
        <title>Draft Genome Sequence of Amycolatopsis lurida NRRL 2430, Producer of the Glycopeptide Family Antibiotic Ristocetin.</title>
        <authorList>
            <person name="Kwun M.J."/>
            <person name="Hong H.J."/>
        </authorList>
    </citation>
    <scope>NUCLEOTIDE SEQUENCE [LARGE SCALE GENOMIC DNA]</scope>
    <source>
        <strain evidence="1 2">NRRL 2430</strain>
    </source>
</reference>